<name>A0A1Y2HXD8_9FUNG</name>
<dbReference type="AlphaFoldDB" id="A0A1Y2HXD8"/>
<keyword evidence="2" id="KW-1185">Reference proteome</keyword>
<dbReference type="EMBL" id="MCFL01000006">
    <property type="protein sequence ID" value="ORZ39297.1"/>
    <property type="molecule type" value="Genomic_DNA"/>
</dbReference>
<gene>
    <name evidence="1" type="ORF">BCR44DRAFT_1271251</name>
</gene>
<sequence>MNGTMTASTSGNRPTANPAIVDEWQAALVDLLSQLAQCSSLIQEDCFHDRLYSAICEFSRHHHPLALAALSQSLGAIQKCLRLAVPDSQQMHDEDQVDGRLALFALRLYCLRERLLEQAGSTAPVLPADGWPMDLVRSIIHHSVSGHVNSMSSLYPESHLILGVLEYASSSCLFRHQVALNSLDSAMLRACLHHNNVNIVRQACLLVLELIRPVSSADRPSLSPLLIPLLSIIPQPHTHLHAVHRGLAAVELASTLVESNIALVDDERQLLSPLATSPNHLIRRKWLGLARFPASLTGMDHVSIFNSLVSHGWISDAVNLIRDLPEATLVVPFAQRILALDPDSTSAVLAAVAQWVLHAEPRLADPVQHWLAGAIGTDPSVRWPYHTLAKALSQTKSSLESTQRLFVTICRALVEYRRTSGMLASACLP</sequence>
<organism evidence="1 2">
    <name type="scientific">Catenaria anguillulae PL171</name>
    <dbReference type="NCBI Taxonomy" id="765915"/>
    <lineage>
        <taxon>Eukaryota</taxon>
        <taxon>Fungi</taxon>
        <taxon>Fungi incertae sedis</taxon>
        <taxon>Blastocladiomycota</taxon>
        <taxon>Blastocladiomycetes</taxon>
        <taxon>Blastocladiales</taxon>
        <taxon>Catenariaceae</taxon>
        <taxon>Catenaria</taxon>
    </lineage>
</organism>
<dbReference type="Proteomes" id="UP000193411">
    <property type="component" value="Unassembled WGS sequence"/>
</dbReference>
<reference evidence="1 2" key="1">
    <citation type="submission" date="2016-07" db="EMBL/GenBank/DDBJ databases">
        <title>Pervasive Adenine N6-methylation of Active Genes in Fungi.</title>
        <authorList>
            <consortium name="DOE Joint Genome Institute"/>
            <person name="Mondo S.J."/>
            <person name="Dannebaum R.O."/>
            <person name="Kuo R.C."/>
            <person name="Labutti K."/>
            <person name="Haridas S."/>
            <person name="Kuo A."/>
            <person name="Salamov A."/>
            <person name="Ahrendt S.R."/>
            <person name="Lipzen A."/>
            <person name="Sullivan W."/>
            <person name="Andreopoulos W.B."/>
            <person name="Clum A."/>
            <person name="Lindquist E."/>
            <person name="Daum C."/>
            <person name="Ramamoorthy G.K."/>
            <person name="Gryganskyi A."/>
            <person name="Culley D."/>
            <person name="Magnuson J.K."/>
            <person name="James T.Y."/>
            <person name="O'Malley M.A."/>
            <person name="Stajich J.E."/>
            <person name="Spatafora J.W."/>
            <person name="Visel A."/>
            <person name="Grigoriev I.V."/>
        </authorList>
    </citation>
    <scope>NUCLEOTIDE SEQUENCE [LARGE SCALE GENOMIC DNA]</scope>
    <source>
        <strain evidence="1 2">PL171</strain>
    </source>
</reference>
<protein>
    <submittedName>
        <fullName evidence="1">Uncharacterized protein</fullName>
    </submittedName>
</protein>
<evidence type="ECO:0000313" key="2">
    <source>
        <dbReference type="Proteomes" id="UP000193411"/>
    </source>
</evidence>
<accession>A0A1Y2HXD8</accession>
<evidence type="ECO:0000313" key="1">
    <source>
        <dbReference type="EMBL" id="ORZ39297.1"/>
    </source>
</evidence>
<comment type="caution">
    <text evidence="1">The sequence shown here is derived from an EMBL/GenBank/DDBJ whole genome shotgun (WGS) entry which is preliminary data.</text>
</comment>
<proteinExistence type="predicted"/>